<dbReference type="RefSeq" id="WP_240261753.1">
    <property type="nucleotide sequence ID" value="NZ_CP092488.2"/>
</dbReference>
<dbReference type="CDD" id="cd04847">
    <property type="entry name" value="Peptidases_S8_Subtilisin_like_2"/>
    <property type="match status" value="1"/>
</dbReference>
<dbReference type="Gene3D" id="3.40.50.200">
    <property type="entry name" value="Peptidase S8/S53 domain"/>
    <property type="match status" value="1"/>
</dbReference>
<dbReference type="InterPro" id="IPR036852">
    <property type="entry name" value="Peptidase_S8/S53_dom_sf"/>
</dbReference>
<dbReference type="InterPro" id="IPR000209">
    <property type="entry name" value="Peptidase_S8/S53_dom"/>
</dbReference>
<protein>
    <submittedName>
        <fullName evidence="3">S8 family peptidase</fullName>
    </submittedName>
</protein>
<keyword evidence="4" id="KW-1185">Reference proteome</keyword>
<proteinExistence type="predicted"/>
<dbReference type="EMBL" id="CP092488">
    <property type="protein sequence ID" value="UMB70023.1"/>
    <property type="molecule type" value="Genomic_DNA"/>
</dbReference>
<dbReference type="InterPro" id="IPR034074">
    <property type="entry name" value="Y4bN_pept_dom"/>
</dbReference>
<dbReference type="Pfam" id="PF00082">
    <property type="entry name" value="Peptidase_S8"/>
    <property type="match status" value="1"/>
</dbReference>
<evidence type="ECO:0000256" key="1">
    <source>
        <dbReference type="SAM" id="MobiDB-lite"/>
    </source>
</evidence>
<dbReference type="Proteomes" id="UP001055336">
    <property type="component" value="Chromosome"/>
</dbReference>
<evidence type="ECO:0000313" key="3">
    <source>
        <dbReference type="EMBL" id="UMB70023.1"/>
    </source>
</evidence>
<gene>
    <name evidence="3" type="ORF">MKK62_01285</name>
</gene>
<dbReference type="SUPFAM" id="SSF52743">
    <property type="entry name" value="Subtilisin-like"/>
    <property type="match status" value="1"/>
</dbReference>
<organism evidence="3 4">
    <name type="scientific">Mycobacterium paraterrae</name>
    <dbReference type="NCBI Taxonomy" id="577492"/>
    <lineage>
        <taxon>Bacteria</taxon>
        <taxon>Bacillati</taxon>
        <taxon>Actinomycetota</taxon>
        <taxon>Actinomycetes</taxon>
        <taxon>Mycobacteriales</taxon>
        <taxon>Mycobacteriaceae</taxon>
        <taxon>Mycobacterium</taxon>
    </lineage>
</organism>
<reference evidence="3" key="1">
    <citation type="submission" date="2022-08" db="EMBL/GenBank/DDBJ databases">
        <title>Whole genome sequencing of non-tuberculosis mycobacteria type-strains.</title>
        <authorList>
            <person name="Igarashi Y."/>
            <person name="Osugi A."/>
            <person name="Mitarai S."/>
        </authorList>
    </citation>
    <scope>NUCLEOTIDE SEQUENCE</scope>
    <source>
        <strain evidence="3">DSM 45127</strain>
    </source>
</reference>
<name>A0ABY3VS54_9MYCO</name>
<sequence>MTSARPPLPFGPPTAGQIPTGTPRFPGSTAGPGPTRQRERLEPQFTALQGALQSGRVDVTAETAEADPELVVVFDLAGTVAEFARAAGEVPGLEFLLEVDGEEFEPDDDFYLVRSNKRSADPVTDSLYVVMSNADAVAQLLSLFAQWQRDPRGPLPRGLAPLRRVFALLREVRRWGPQDRVRETGLLEDWRETVEIVGQSTSFARVEIELWYRRDSARRAVAQAEVAGVVAEAGGQVISQVTIEGIDYHAMLVDIPYQQVESVVQQGPDAIELLRTDTIMYVLPARPMSILGVAATDEPLDPARFATPPSGKPPRVALLDGLPMAGHLALNGRLIIDDPDQIAVDYSSSQMHHGTAMASLICHGDLNEDAAPSSRRLYVRPIMRPHPLFDESEIVIPDRLMVDLIHRAFRRMFEADGSASPQVPSVRVVNLSVGDPAQMFIRRISPVAKLLDWLAHRYNLVILVSAGNHDIDVTVPAATLSDTEALRQSVATAMHERARLRRILSPAEAINVVTVGALHFDAATTPVSDTVLDTVRAGMPALYTPVGFGHHNSAKPEVMLPGGRSLHQRPPSVEGDTALYAAETTVTGPGLRVAAPGTGGAITSSAYTHGTSNATALATRTVDGIFDVLEGLSLQPSEPPFPAAEYHPVLAKSLLVHAASWGSLRSDVEEAITDTSLNRRAVSRLLGYGAIDDERVATATSNRVLLLGAGSISANQRLTFALPLPGSLAATTEWRRLTVTLGWISEVNPRTRKHRMARLSFDPPGGPLAVEGTQAEYWVARAGTVQHEVFEGRRAVAFAVGDALQIGVDCRVDAGRLSSPVRFGLAATLEIGAAVQSDIHTEVRQQLQIRLQNRARQAATPRG</sequence>
<evidence type="ECO:0000259" key="2">
    <source>
        <dbReference type="Pfam" id="PF00082"/>
    </source>
</evidence>
<feature type="region of interest" description="Disordered" evidence="1">
    <location>
        <begin position="1"/>
        <end position="37"/>
    </location>
</feature>
<accession>A0ABY3VS54</accession>
<feature type="compositionally biased region" description="Pro residues" evidence="1">
    <location>
        <begin position="1"/>
        <end position="12"/>
    </location>
</feature>
<evidence type="ECO:0000313" key="4">
    <source>
        <dbReference type="Proteomes" id="UP001055336"/>
    </source>
</evidence>
<feature type="domain" description="Peptidase S8/S53" evidence="2">
    <location>
        <begin position="316"/>
        <end position="689"/>
    </location>
</feature>